<keyword evidence="3 4" id="KW-0472">Membrane</keyword>
<dbReference type="InterPro" id="IPR011701">
    <property type="entry name" value="MFS"/>
</dbReference>
<feature type="transmembrane region" description="Helical" evidence="4">
    <location>
        <begin position="71"/>
        <end position="89"/>
    </location>
</feature>
<dbReference type="Pfam" id="PF07690">
    <property type="entry name" value="MFS_1"/>
    <property type="match status" value="1"/>
</dbReference>
<accession>A0A423PYE0</accession>
<dbReference type="RefSeq" id="WP_185015507.1">
    <property type="nucleotide sequence ID" value="NZ_AYKH01000001.1"/>
</dbReference>
<evidence type="ECO:0000259" key="5">
    <source>
        <dbReference type="PROSITE" id="PS50850"/>
    </source>
</evidence>
<comment type="caution">
    <text evidence="6">The sequence shown here is derived from an EMBL/GenBank/DDBJ whole genome shotgun (WGS) entry which is preliminary data.</text>
</comment>
<name>A0A423PYE0_9GAMM</name>
<evidence type="ECO:0000313" key="6">
    <source>
        <dbReference type="EMBL" id="ROO30621.1"/>
    </source>
</evidence>
<dbReference type="SUPFAM" id="SSF103473">
    <property type="entry name" value="MFS general substrate transporter"/>
    <property type="match status" value="1"/>
</dbReference>
<dbReference type="EMBL" id="AYKH01000001">
    <property type="protein sequence ID" value="ROO30621.1"/>
    <property type="molecule type" value="Genomic_DNA"/>
</dbReference>
<dbReference type="AlphaFoldDB" id="A0A423PYE0"/>
<feature type="transmembrane region" description="Helical" evidence="4">
    <location>
        <begin position="42"/>
        <end position="59"/>
    </location>
</feature>
<evidence type="ECO:0000256" key="3">
    <source>
        <dbReference type="ARBA" id="ARBA00023136"/>
    </source>
</evidence>
<feature type="transmembrane region" description="Helical" evidence="4">
    <location>
        <begin position="128"/>
        <end position="152"/>
    </location>
</feature>
<keyword evidence="2 4" id="KW-1133">Transmembrane helix</keyword>
<protein>
    <recommendedName>
        <fullName evidence="5">Major facilitator superfamily (MFS) profile domain-containing protein</fullName>
    </recommendedName>
</protein>
<sequence length="394" mass="40892">MRRVIVFGFLATFVSSFGQTFFLGLFSPQFQAAAGIGSTRVSLLYGVATLASGSLLFWLGGAMDRLPLRRAIVITLLLFVTGSLLAAGVQGSLVLLAAFFLLRIGGQGLLTQLAVVSAARNGGRRRGAVIAWASMGVILGEAILPAGVIAALDSIDWRALWLGIATVLVVLVGPALWWLQHGIHWQERAPTADPSSAPALRRRTLLRTPAFWAGAAILLLPPFMATGFLFEQSSIAALKDWPAGAIGAAFTVFAVLRALGTWIYGRATDRFGAARMARLHLIPMALSFASLALPLGPGSIWIAFAGIGFTNGANSVLGGALWADLFGTAAVGTVRGVFTAAMVIASALAPITVAGVLSLGLGAGGLGLLFAACALAVPLLAAPWLDPRKDPATR</sequence>
<feature type="transmembrane region" description="Helical" evidence="4">
    <location>
        <begin position="210"/>
        <end position="230"/>
    </location>
</feature>
<gene>
    <name evidence="6" type="ORF">SAOR_01540</name>
</gene>
<dbReference type="PROSITE" id="PS50850">
    <property type="entry name" value="MFS"/>
    <property type="match status" value="1"/>
</dbReference>
<dbReference type="Proteomes" id="UP000283993">
    <property type="component" value="Unassembled WGS sequence"/>
</dbReference>
<dbReference type="Gene3D" id="1.20.1250.20">
    <property type="entry name" value="MFS general substrate transporter like domains"/>
    <property type="match status" value="1"/>
</dbReference>
<evidence type="ECO:0000256" key="2">
    <source>
        <dbReference type="ARBA" id="ARBA00022989"/>
    </source>
</evidence>
<keyword evidence="7" id="KW-1185">Reference proteome</keyword>
<evidence type="ECO:0000256" key="4">
    <source>
        <dbReference type="SAM" id="Phobius"/>
    </source>
</evidence>
<feature type="transmembrane region" description="Helical" evidence="4">
    <location>
        <begin position="277"/>
        <end position="295"/>
    </location>
</feature>
<dbReference type="InterPro" id="IPR036259">
    <property type="entry name" value="MFS_trans_sf"/>
</dbReference>
<dbReference type="InterPro" id="IPR020846">
    <property type="entry name" value="MFS_dom"/>
</dbReference>
<feature type="transmembrane region" description="Helical" evidence="4">
    <location>
        <begin position="365"/>
        <end position="385"/>
    </location>
</feature>
<organism evidence="6 7">
    <name type="scientific">Salinisphaera orenii MK-B5</name>
    <dbReference type="NCBI Taxonomy" id="856730"/>
    <lineage>
        <taxon>Bacteria</taxon>
        <taxon>Pseudomonadati</taxon>
        <taxon>Pseudomonadota</taxon>
        <taxon>Gammaproteobacteria</taxon>
        <taxon>Salinisphaerales</taxon>
        <taxon>Salinisphaeraceae</taxon>
        <taxon>Salinisphaera</taxon>
    </lineage>
</organism>
<feature type="transmembrane region" description="Helical" evidence="4">
    <location>
        <begin position="337"/>
        <end position="359"/>
    </location>
</feature>
<feature type="transmembrane region" description="Helical" evidence="4">
    <location>
        <begin position="95"/>
        <end position="116"/>
    </location>
</feature>
<keyword evidence="1 4" id="KW-0812">Transmembrane</keyword>
<evidence type="ECO:0000256" key="1">
    <source>
        <dbReference type="ARBA" id="ARBA00022692"/>
    </source>
</evidence>
<proteinExistence type="predicted"/>
<feature type="transmembrane region" description="Helical" evidence="4">
    <location>
        <begin position="301"/>
        <end position="325"/>
    </location>
</feature>
<reference evidence="6 7" key="1">
    <citation type="submission" date="2013-10" db="EMBL/GenBank/DDBJ databases">
        <title>Salinisphaera orenii MK-B5 Genome Sequencing.</title>
        <authorList>
            <person name="Lai Q."/>
            <person name="Li C."/>
            <person name="Shao Z."/>
        </authorList>
    </citation>
    <scope>NUCLEOTIDE SEQUENCE [LARGE SCALE GENOMIC DNA]</scope>
    <source>
        <strain evidence="6 7">MK-B5</strain>
    </source>
</reference>
<feature type="domain" description="Major facilitator superfamily (MFS) profile" evidence="5">
    <location>
        <begin position="4"/>
        <end position="390"/>
    </location>
</feature>
<feature type="transmembrane region" description="Helical" evidence="4">
    <location>
        <begin position="242"/>
        <end position="265"/>
    </location>
</feature>
<feature type="transmembrane region" description="Helical" evidence="4">
    <location>
        <begin position="158"/>
        <end position="179"/>
    </location>
</feature>
<dbReference type="GO" id="GO:0022857">
    <property type="term" value="F:transmembrane transporter activity"/>
    <property type="evidence" value="ECO:0007669"/>
    <property type="project" value="InterPro"/>
</dbReference>
<evidence type="ECO:0000313" key="7">
    <source>
        <dbReference type="Proteomes" id="UP000283993"/>
    </source>
</evidence>